<dbReference type="InterPro" id="IPR050393">
    <property type="entry name" value="MFP_Efflux_Pump"/>
</dbReference>
<dbReference type="InterPro" id="IPR058634">
    <property type="entry name" value="AaeA-lik-b-barrel"/>
</dbReference>
<name>A0A1I2X9F8_9HYPH</name>
<dbReference type="PANTHER" id="PTHR30367">
    <property type="entry name" value="P-HYDROXYBENZOIC ACID EFFLUX PUMP SUBUNIT AAEA-RELATED"/>
    <property type="match status" value="1"/>
</dbReference>
<gene>
    <name evidence="8" type="ORF">SAMN05192565_13520</name>
</gene>
<dbReference type="RefSeq" id="WP_091975156.1">
    <property type="nucleotide sequence ID" value="NZ_FOPM01000035.1"/>
</dbReference>
<dbReference type="InterPro" id="IPR058625">
    <property type="entry name" value="MdtA-like_BSH"/>
</dbReference>
<keyword evidence="9" id="KW-1185">Reference proteome</keyword>
<dbReference type="EMBL" id="FOPM01000035">
    <property type="protein sequence ID" value="SFH10153.1"/>
    <property type="molecule type" value="Genomic_DNA"/>
</dbReference>
<dbReference type="STRING" id="582675.SAMN05192565_13520"/>
<evidence type="ECO:0000256" key="3">
    <source>
        <dbReference type="ARBA" id="ARBA00022989"/>
    </source>
</evidence>
<dbReference type="Gene3D" id="2.40.50.100">
    <property type="match status" value="1"/>
</dbReference>
<evidence type="ECO:0000313" key="8">
    <source>
        <dbReference type="EMBL" id="SFH10153.1"/>
    </source>
</evidence>
<evidence type="ECO:0000256" key="5">
    <source>
        <dbReference type="SAM" id="Phobius"/>
    </source>
</evidence>
<dbReference type="GO" id="GO:0016020">
    <property type="term" value="C:membrane"/>
    <property type="evidence" value="ECO:0007669"/>
    <property type="project" value="InterPro"/>
</dbReference>
<evidence type="ECO:0000256" key="2">
    <source>
        <dbReference type="ARBA" id="ARBA00022692"/>
    </source>
</evidence>
<feature type="domain" description="p-hydroxybenzoic acid efflux pump subunit AaeA-like beta-barrel" evidence="7">
    <location>
        <begin position="191"/>
        <end position="286"/>
    </location>
</feature>
<evidence type="ECO:0000313" key="9">
    <source>
        <dbReference type="Proteomes" id="UP000199229"/>
    </source>
</evidence>
<protein>
    <submittedName>
        <fullName evidence="8">RND family efflux transporter, MFP subunit</fullName>
    </submittedName>
</protein>
<keyword evidence="3 5" id="KW-1133">Transmembrane helix</keyword>
<evidence type="ECO:0000259" key="7">
    <source>
        <dbReference type="Pfam" id="PF25963"/>
    </source>
</evidence>
<keyword evidence="4 5" id="KW-0472">Membrane</keyword>
<proteinExistence type="inferred from homology"/>
<sequence length="315" mass="33602">MPRFLALSARLLVTLGMVAVAIVVGLALWDYYMQASWTRDGRVRADVVQVAPDVSGLVTEVLIADNQVVKRGDVLFRIDPDRFALALRQAEAVVEGKKATATQAAADYARYLKLSDAAASQQRVEAAQAADLEAKAAYAQATADRDLAKLNLDRSAVKAAVNGRITNMGLRPGTYVSTGHGVMALIDSDTVRVEGYFEETKLARIHVGDRARIHLMGDDATLTGHVESFAGGIEDRERTAGSSLLASVNPTFAWVRLAQRIPVRIKLDGVPDDTRLVSGRTATVAIESNGEPPHVSLFGAVRGALQGVAGEGGTR</sequence>
<feature type="transmembrane region" description="Helical" evidence="5">
    <location>
        <begin position="12"/>
        <end position="32"/>
    </location>
</feature>
<dbReference type="AlphaFoldDB" id="A0A1I2X9F8"/>
<dbReference type="SUPFAM" id="SSF111369">
    <property type="entry name" value="HlyD-like secretion proteins"/>
    <property type="match status" value="1"/>
</dbReference>
<feature type="domain" description="Multidrug resistance protein MdtA-like barrel-sandwich hybrid" evidence="6">
    <location>
        <begin position="47"/>
        <end position="184"/>
    </location>
</feature>
<dbReference type="Pfam" id="PF25963">
    <property type="entry name" value="Beta-barrel_AAEA"/>
    <property type="match status" value="1"/>
</dbReference>
<dbReference type="GO" id="GO:0022857">
    <property type="term" value="F:transmembrane transporter activity"/>
    <property type="evidence" value="ECO:0007669"/>
    <property type="project" value="InterPro"/>
</dbReference>
<keyword evidence="2 5" id="KW-0812">Transmembrane</keyword>
<accession>A0A1I2X9F8</accession>
<reference evidence="9" key="1">
    <citation type="submission" date="2016-10" db="EMBL/GenBank/DDBJ databases">
        <authorList>
            <person name="Varghese N."/>
            <person name="Submissions S."/>
        </authorList>
    </citation>
    <scope>NUCLEOTIDE SEQUENCE [LARGE SCALE GENOMIC DNA]</scope>
    <source>
        <strain evidence="9">Gh-105</strain>
    </source>
</reference>
<dbReference type="OrthoDB" id="9811754at2"/>
<dbReference type="Pfam" id="PF25917">
    <property type="entry name" value="BSH_RND"/>
    <property type="match status" value="1"/>
</dbReference>
<dbReference type="Proteomes" id="UP000199229">
    <property type="component" value="Unassembled WGS sequence"/>
</dbReference>
<organism evidence="8 9">
    <name type="scientific">Methylobacterium gossipiicola</name>
    <dbReference type="NCBI Taxonomy" id="582675"/>
    <lineage>
        <taxon>Bacteria</taxon>
        <taxon>Pseudomonadati</taxon>
        <taxon>Pseudomonadota</taxon>
        <taxon>Alphaproteobacteria</taxon>
        <taxon>Hyphomicrobiales</taxon>
        <taxon>Methylobacteriaceae</taxon>
        <taxon>Methylobacterium</taxon>
    </lineage>
</organism>
<comment type="similarity">
    <text evidence="1">Belongs to the membrane fusion protein (MFP) (TC 8.A.1) family.</text>
</comment>
<dbReference type="InterPro" id="IPR006143">
    <property type="entry name" value="RND_pump_MFP"/>
</dbReference>
<evidence type="ECO:0000256" key="1">
    <source>
        <dbReference type="ARBA" id="ARBA00009477"/>
    </source>
</evidence>
<dbReference type="NCBIfam" id="TIGR01730">
    <property type="entry name" value="RND_mfp"/>
    <property type="match status" value="1"/>
</dbReference>
<dbReference type="Gene3D" id="2.40.30.170">
    <property type="match status" value="1"/>
</dbReference>
<evidence type="ECO:0000259" key="6">
    <source>
        <dbReference type="Pfam" id="PF25917"/>
    </source>
</evidence>
<dbReference type="PANTHER" id="PTHR30367:SF12">
    <property type="entry name" value="P-HYDROXYBENZOIC ACID EFFLUX PUMP SUBUNIT AAEA"/>
    <property type="match status" value="1"/>
</dbReference>
<evidence type="ECO:0000256" key="4">
    <source>
        <dbReference type="ARBA" id="ARBA00023136"/>
    </source>
</evidence>